<keyword evidence="2" id="KW-1185">Reference proteome</keyword>
<sequence>MDQSLEQYNQEYVKKVMLEQEETFKHQVLELHRLYQVQRILMAELNDKFRQTYSTESTADRKLNECDIDLTLSIGCSASKRSSKS</sequence>
<dbReference type="OrthoDB" id="666348at2759"/>
<reference evidence="1" key="1">
    <citation type="submission" date="2021-03" db="EMBL/GenBank/DDBJ databases">
        <authorList>
            <person name="Li Z."/>
            <person name="Yang C."/>
        </authorList>
    </citation>
    <scope>NUCLEOTIDE SEQUENCE</scope>
    <source>
        <strain evidence="1">Dzin_1.0</strain>
        <tissue evidence="1">Leaf</tissue>
    </source>
</reference>
<dbReference type="Proteomes" id="UP001085076">
    <property type="component" value="Miscellaneous, Linkage group lg01"/>
</dbReference>
<comment type="caution">
    <text evidence="1">The sequence shown here is derived from an EMBL/GenBank/DDBJ whole genome shotgun (WGS) entry which is preliminary data.</text>
</comment>
<name>A0A9D5D456_9LILI</name>
<evidence type="ECO:0000313" key="1">
    <source>
        <dbReference type="EMBL" id="KAJ0984204.1"/>
    </source>
</evidence>
<dbReference type="PANTHER" id="PTHR33167">
    <property type="entry name" value="TRANSCRIPTION FACTOR, PUTATIVE (DUF863)-RELATED"/>
    <property type="match status" value="1"/>
</dbReference>
<dbReference type="EMBL" id="JAGGNH010000001">
    <property type="protein sequence ID" value="KAJ0984204.1"/>
    <property type="molecule type" value="Genomic_DNA"/>
</dbReference>
<organism evidence="1 2">
    <name type="scientific">Dioscorea zingiberensis</name>
    <dbReference type="NCBI Taxonomy" id="325984"/>
    <lineage>
        <taxon>Eukaryota</taxon>
        <taxon>Viridiplantae</taxon>
        <taxon>Streptophyta</taxon>
        <taxon>Embryophyta</taxon>
        <taxon>Tracheophyta</taxon>
        <taxon>Spermatophyta</taxon>
        <taxon>Magnoliopsida</taxon>
        <taxon>Liliopsida</taxon>
        <taxon>Dioscoreales</taxon>
        <taxon>Dioscoreaceae</taxon>
        <taxon>Dioscorea</taxon>
    </lineage>
</organism>
<gene>
    <name evidence="1" type="ORF">J5N97_002560</name>
</gene>
<dbReference type="AlphaFoldDB" id="A0A9D5D456"/>
<dbReference type="PANTHER" id="PTHR33167:SF26">
    <property type="entry name" value="EXPRESSED PROTEIN"/>
    <property type="match status" value="1"/>
</dbReference>
<reference evidence="1" key="2">
    <citation type="journal article" date="2022" name="Hortic Res">
        <title>The genome of Dioscorea zingiberensis sheds light on the biosynthesis, origin and evolution of the medicinally important diosgenin saponins.</title>
        <authorList>
            <person name="Li Y."/>
            <person name="Tan C."/>
            <person name="Li Z."/>
            <person name="Guo J."/>
            <person name="Li S."/>
            <person name="Chen X."/>
            <person name="Wang C."/>
            <person name="Dai X."/>
            <person name="Yang H."/>
            <person name="Song W."/>
            <person name="Hou L."/>
            <person name="Xu J."/>
            <person name="Tong Z."/>
            <person name="Xu A."/>
            <person name="Yuan X."/>
            <person name="Wang W."/>
            <person name="Yang Q."/>
            <person name="Chen L."/>
            <person name="Sun Z."/>
            <person name="Wang K."/>
            <person name="Pan B."/>
            <person name="Chen J."/>
            <person name="Bao Y."/>
            <person name="Liu F."/>
            <person name="Qi X."/>
            <person name="Gang D.R."/>
            <person name="Wen J."/>
            <person name="Li J."/>
        </authorList>
    </citation>
    <scope>NUCLEOTIDE SEQUENCE</scope>
    <source>
        <strain evidence="1">Dzin_1.0</strain>
    </source>
</reference>
<protein>
    <submittedName>
        <fullName evidence="1">Uncharacterized protein</fullName>
    </submittedName>
</protein>
<evidence type="ECO:0000313" key="2">
    <source>
        <dbReference type="Proteomes" id="UP001085076"/>
    </source>
</evidence>
<accession>A0A9D5D456</accession>
<proteinExistence type="predicted"/>